<keyword evidence="2" id="KW-1133">Transmembrane helix</keyword>
<evidence type="ECO:0000259" key="3">
    <source>
        <dbReference type="Pfam" id="PF24034"/>
    </source>
</evidence>
<dbReference type="Pfam" id="PF24036">
    <property type="entry name" value="DUF7345"/>
    <property type="match status" value="1"/>
</dbReference>
<proteinExistence type="predicted"/>
<organism evidence="5 6">
    <name type="scientific">Halapricum desulfuricans</name>
    <dbReference type="NCBI Taxonomy" id="2841257"/>
    <lineage>
        <taxon>Archaea</taxon>
        <taxon>Methanobacteriati</taxon>
        <taxon>Methanobacteriota</taxon>
        <taxon>Stenosarchaea group</taxon>
        <taxon>Halobacteria</taxon>
        <taxon>Halobacteriales</taxon>
        <taxon>Haloarculaceae</taxon>
        <taxon>Halapricum</taxon>
    </lineage>
</organism>
<evidence type="ECO:0000256" key="1">
    <source>
        <dbReference type="SAM" id="MobiDB-lite"/>
    </source>
</evidence>
<keyword evidence="2" id="KW-0472">Membrane</keyword>
<dbReference type="InterPro" id="IPR055769">
    <property type="entry name" value="DUF7345"/>
</dbReference>
<protein>
    <submittedName>
        <fullName evidence="5">Putative membrane-associated trancriptional regulator</fullName>
    </submittedName>
</protein>
<dbReference type="Proteomes" id="UP000662973">
    <property type="component" value="Chromosome"/>
</dbReference>
<feature type="compositionally biased region" description="Acidic residues" evidence="1">
    <location>
        <begin position="298"/>
        <end position="310"/>
    </location>
</feature>
<dbReference type="GeneID" id="68853199"/>
<feature type="domain" description="DUF7345" evidence="4">
    <location>
        <begin position="61"/>
        <end position="189"/>
    </location>
</feature>
<evidence type="ECO:0000313" key="6">
    <source>
        <dbReference type="Proteomes" id="UP000662973"/>
    </source>
</evidence>
<name>A0A897NGF7_9EURY</name>
<dbReference type="AlphaFoldDB" id="A0A897NGF7"/>
<feature type="transmembrane region" description="Helical" evidence="2">
    <location>
        <begin position="235"/>
        <end position="255"/>
    </location>
</feature>
<dbReference type="EMBL" id="CP064788">
    <property type="protein sequence ID" value="QSG09979.1"/>
    <property type="molecule type" value="Genomic_DNA"/>
</dbReference>
<keyword evidence="2" id="KW-0812">Transmembrane</keyword>
<keyword evidence="6" id="KW-1185">Reference proteome</keyword>
<feature type="compositionally biased region" description="Low complexity" evidence="1">
    <location>
        <begin position="267"/>
        <end position="279"/>
    </location>
</feature>
<feature type="domain" description="DUF7343" evidence="3">
    <location>
        <begin position="336"/>
        <end position="397"/>
    </location>
</feature>
<dbReference type="RefSeq" id="WP_229110138.1">
    <property type="nucleotide sequence ID" value="NZ_CP064788.1"/>
</dbReference>
<feature type="region of interest" description="Disordered" evidence="1">
    <location>
        <begin position="261"/>
        <end position="335"/>
    </location>
</feature>
<evidence type="ECO:0000259" key="4">
    <source>
        <dbReference type="Pfam" id="PF24036"/>
    </source>
</evidence>
<feature type="compositionally biased region" description="Acidic residues" evidence="1">
    <location>
        <begin position="322"/>
        <end position="333"/>
    </location>
</feature>
<dbReference type="KEGG" id="hds:HSR122_2603"/>
<gene>
    <name evidence="5" type="ORF">HSR122_2603</name>
</gene>
<sequence>MPAWSRAIVAIALAGVLLVAGVAPLYALAPGGPSTGGSHSPADARVQALPESSFDVATTYRIDIRSDGDARWTINRTFALENDSHREGFEAIAEEFIDGEYSGQTVDAFEGASGLAAEATGREMTIVDVSHNVRTSNDSGSLLLSFIWTNFSYENGDRLHVDDVFETDPSWFPGLSEHERLIIARPAGYQYYSASTNVENQLLRWEGPHTFGSERPYIVFSPISPSGPTGQTGPGAFVLGGVALLSVLVILGYAARIGKLPGRRPTAEAGSSASTTAGDSRADDEPGGATDERATGVDEYDEGADSEGVGDSEHTAATTPEEGAEEAEEDEVDKDLLSDEERVERLLDENGGRMKQAHIVEETGWSNAKVSQLLSAMADDGRIEKLRIGRENLISFPDEEPDQR</sequence>
<evidence type="ECO:0000313" key="5">
    <source>
        <dbReference type="EMBL" id="QSG09979.1"/>
    </source>
</evidence>
<evidence type="ECO:0000256" key="2">
    <source>
        <dbReference type="SAM" id="Phobius"/>
    </source>
</evidence>
<dbReference type="InterPro" id="IPR055767">
    <property type="entry name" value="DUF7343"/>
</dbReference>
<dbReference type="Pfam" id="PF24034">
    <property type="entry name" value="DUF7343"/>
    <property type="match status" value="1"/>
</dbReference>
<reference evidence="5 6" key="1">
    <citation type="submission" date="2020-11" db="EMBL/GenBank/DDBJ databases">
        <title>Carbohydrate-dependent, anaerobic sulfur respiration: A novel catabolism in halophilic archaea.</title>
        <authorList>
            <person name="Sorokin D.Y."/>
            <person name="Messina E."/>
            <person name="Smedile F."/>
            <person name="La Cono V."/>
            <person name="Hallsworth J.E."/>
            <person name="Yakimov M.M."/>
        </authorList>
    </citation>
    <scope>NUCLEOTIDE SEQUENCE [LARGE SCALE GENOMIC DNA]</scope>
    <source>
        <strain evidence="5 6">HSR12-2</strain>
    </source>
</reference>
<feature type="compositionally biased region" description="Basic and acidic residues" evidence="1">
    <location>
        <begin position="280"/>
        <end position="296"/>
    </location>
</feature>
<accession>A0A897NGF7</accession>